<evidence type="ECO:0000313" key="3">
    <source>
        <dbReference type="EMBL" id="EPS98919.1"/>
    </source>
</evidence>
<dbReference type="InterPro" id="IPR036533">
    <property type="entry name" value="BAG_dom_sf"/>
</dbReference>
<feature type="compositionally biased region" description="Polar residues" evidence="1">
    <location>
        <begin position="582"/>
        <end position="597"/>
    </location>
</feature>
<feature type="compositionally biased region" description="Polar residues" evidence="1">
    <location>
        <begin position="538"/>
        <end position="556"/>
    </location>
</feature>
<feature type="compositionally biased region" description="Low complexity" evidence="1">
    <location>
        <begin position="221"/>
        <end position="243"/>
    </location>
</feature>
<feature type="compositionally biased region" description="Polar residues" evidence="1">
    <location>
        <begin position="633"/>
        <end position="645"/>
    </location>
</feature>
<dbReference type="SUPFAM" id="SSF63491">
    <property type="entry name" value="BAG domain"/>
    <property type="match status" value="1"/>
</dbReference>
<organism evidence="3 4">
    <name type="scientific">Fomitopsis schrenkii</name>
    <name type="common">Brown rot fungus</name>
    <dbReference type="NCBI Taxonomy" id="2126942"/>
    <lineage>
        <taxon>Eukaryota</taxon>
        <taxon>Fungi</taxon>
        <taxon>Dikarya</taxon>
        <taxon>Basidiomycota</taxon>
        <taxon>Agaricomycotina</taxon>
        <taxon>Agaricomycetes</taxon>
        <taxon>Polyporales</taxon>
        <taxon>Fomitopsis</taxon>
    </lineage>
</organism>
<dbReference type="HOGENOM" id="CLU_383576_0_0_1"/>
<dbReference type="eggNOG" id="ENOG502SY3Y">
    <property type="taxonomic scope" value="Eukaryota"/>
</dbReference>
<dbReference type="Proteomes" id="UP000015241">
    <property type="component" value="Unassembled WGS sequence"/>
</dbReference>
<evidence type="ECO:0000259" key="2">
    <source>
        <dbReference type="Pfam" id="PF02179"/>
    </source>
</evidence>
<feature type="region of interest" description="Disordered" evidence="1">
    <location>
        <begin position="144"/>
        <end position="173"/>
    </location>
</feature>
<feature type="compositionally biased region" description="Basic and acidic residues" evidence="1">
    <location>
        <begin position="431"/>
        <end position="453"/>
    </location>
</feature>
<feature type="compositionally biased region" description="Low complexity" evidence="1">
    <location>
        <begin position="495"/>
        <end position="526"/>
    </location>
</feature>
<dbReference type="Pfam" id="PF02179">
    <property type="entry name" value="BAG"/>
    <property type="match status" value="1"/>
</dbReference>
<sequence>MSTFSSGYRYPYPVVSPVAIQNDYLEAVAQARAEAIRHQRQQELRQRQLRQAEVQRRLDAFTAAYQQQVLRERQHYLALTRQREEAYARALLEAQALERAERLRLRRAKEQQALCAFDFLNAMLDRAPEPHEQTLRQVHCAPPQVPTSQACRETSPESSAREHLQHRLERESDLDIRNTVEGLLSVFPERHPDATVDRKGKGMAREAPVQSTLGPSSVAQASTSNIPTTAPTASSSSQPATSTTLKEAFQWRLQNEEDPEVKESLIHLFTTLYGAPNATTVSEPAAPVQGTSEQVEDPVKEATAAGSSQNNAKAPASEPHAPSDTDLHRSRRARRSSLGAIKEIEDALHALEDAFVFPTQLDFSPDRRGRSAENGLMYTSNNRAVHAYEDALNGLLERLDAVDSQGDTAIRGRRKEVVREVERALRDIERRVEESRERSRERGSAESAAEARHVSFSVPIMDATPQTDASPATTKDSDVPTAALTAVESSATKDTPAAPVEETAEAQVAPAPTVEEASQTQESQTQGAPADEAAPTPIQVTEVTSTLSPATENQAAPETHTEAVPAPVVDEQEGPLALETTGAATQGTSRPEASSTIEAAESQHEQADLALEAPSASTDAAGASATSAVPEPQLTSPSPDTTDFSHSAHPDATTDASSPIGSCAASESGSDAFLLSSHPLQDPTSKANAETTTVQEGEEPVIVTHAEAEGDNSSEWSEVEA</sequence>
<evidence type="ECO:0000313" key="4">
    <source>
        <dbReference type="Proteomes" id="UP000015241"/>
    </source>
</evidence>
<dbReference type="Gene3D" id="1.20.58.120">
    <property type="entry name" value="BAG domain"/>
    <property type="match status" value="1"/>
</dbReference>
<feature type="compositionally biased region" description="Polar residues" evidence="1">
    <location>
        <begin position="146"/>
        <end position="158"/>
    </location>
</feature>
<feature type="domain" description="BAG" evidence="2">
    <location>
        <begin position="388"/>
        <end position="429"/>
    </location>
</feature>
<feature type="compositionally biased region" description="Low complexity" evidence="1">
    <location>
        <begin position="613"/>
        <end position="628"/>
    </location>
</feature>
<dbReference type="STRING" id="743788.S8FKS7"/>
<feature type="compositionally biased region" description="Polar residues" evidence="1">
    <location>
        <begin position="209"/>
        <end position="220"/>
    </location>
</feature>
<dbReference type="OrthoDB" id="333905at2759"/>
<dbReference type="InterPro" id="IPR003103">
    <property type="entry name" value="BAG_domain"/>
</dbReference>
<feature type="region of interest" description="Disordered" evidence="1">
    <location>
        <begin position="431"/>
        <end position="700"/>
    </location>
</feature>
<gene>
    <name evidence="3" type="ORF">FOMPIDRAFT_1061117</name>
</gene>
<feature type="region of interest" description="Disordered" evidence="1">
    <location>
        <begin position="280"/>
        <end position="333"/>
    </location>
</feature>
<dbReference type="GO" id="GO:0051087">
    <property type="term" value="F:protein-folding chaperone binding"/>
    <property type="evidence" value="ECO:0007669"/>
    <property type="project" value="InterPro"/>
</dbReference>
<accession>S8FKS7</accession>
<reference evidence="3 4" key="1">
    <citation type="journal article" date="2012" name="Science">
        <title>The Paleozoic origin of enzymatic lignin decomposition reconstructed from 31 fungal genomes.</title>
        <authorList>
            <person name="Floudas D."/>
            <person name="Binder M."/>
            <person name="Riley R."/>
            <person name="Barry K."/>
            <person name="Blanchette R.A."/>
            <person name="Henrissat B."/>
            <person name="Martinez A.T."/>
            <person name="Otillar R."/>
            <person name="Spatafora J.W."/>
            <person name="Yadav J.S."/>
            <person name="Aerts A."/>
            <person name="Benoit I."/>
            <person name="Boyd A."/>
            <person name="Carlson A."/>
            <person name="Copeland A."/>
            <person name="Coutinho P.M."/>
            <person name="de Vries R.P."/>
            <person name="Ferreira P."/>
            <person name="Findley K."/>
            <person name="Foster B."/>
            <person name="Gaskell J."/>
            <person name="Glotzer D."/>
            <person name="Gorecki P."/>
            <person name="Heitman J."/>
            <person name="Hesse C."/>
            <person name="Hori C."/>
            <person name="Igarashi K."/>
            <person name="Jurgens J.A."/>
            <person name="Kallen N."/>
            <person name="Kersten P."/>
            <person name="Kohler A."/>
            <person name="Kuees U."/>
            <person name="Kumar T.K.A."/>
            <person name="Kuo A."/>
            <person name="LaButti K."/>
            <person name="Larrondo L.F."/>
            <person name="Lindquist E."/>
            <person name="Ling A."/>
            <person name="Lombard V."/>
            <person name="Lucas S."/>
            <person name="Lundell T."/>
            <person name="Martin R."/>
            <person name="McLaughlin D.J."/>
            <person name="Morgenstern I."/>
            <person name="Morin E."/>
            <person name="Murat C."/>
            <person name="Nagy L.G."/>
            <person name="Nolan M."/>
            <person name="Ohm R.A."/>
            <person name="Patyshakuliyeva A."/>
            <person name="Rokas A."/>
            <person name="Ruiz-Duenas F.J."/>
            <person name="Sabat G."/>
            <person name="Salamov A."/>
            <person name="Samejima M."/>
            <person name="Schmutz J."/>
            <person name="Slot J.C."/>
            <person name="St John F."/>
            <person name="Stenlid J."/>
            <person name="Sun H."/>
            <person name="Sun S."/>
            <person name="Syed K."/>
            <person name="Tsang A."/>
            <person name="Wiebenga A."/>
            <person name="Young D."/>
            <person name="Pisabarro A."/>
            <person name="Eastwood D.C."/>
            <person name="Martin F."/>
            <person name="Cullen D."/>
            <person name="Grigoriev I.V."/>
            <person name="Hibbett D.S."/>
        </authorList>
    </citation>
    <scope>NUCLEOTIDE SEQUENCE</scope>
    <source>
        <strain evidence="4">FP-58527</strain>
    </source>
</reference>
<feature type="compositionally biased region" description="Basic and acidic residues" evidence="1">
    <location>
        <begin position="159"/>
        <end position="173"/>
    </location>
</feature>
<dbReference type="EMBL" id="KE504161">
    <property type="protein sequence ID" value="EPS98919.1"/>
    <property type="molecule type" value="Genomic_DNA"/>
</dbReference>
<feature type="region of interest" description="Disordered" evidence="1">
    <location>
        <begin position="191"/>
        <end position="243"/>
    </location>
</feature>
<feature type="compositionally biased region" description="Polar residues" evidence="1">
    <location>
        <begin position="678"/>
        <end position="695"/>
    </location>
</feature>
<name>S8FKS7_FOMSC</name>
<protein>
    <recommendedName>
        <fullName evidence="2">BAG domain-containing protein</fullName>
    </recommendedName>
</protein>
<feature type="compositionally biased region" description="Basic and acidic residues" evidence="1">
    <location>
        <begin position="191"/>
        <end position="204"/>
    </location>
</feature>
<keyword evidence="4" id="KW-1185">Reference proteome</keyword>
<feature type="compositionally biased region" description="Polar residues" evidence="1">
    <location>
        <begin position="464"/>
        <end position="474"/>
    </location>
</feature>
<proteinExistence type="predicted"/>
<evidence type="ECO:0000256" key="1">
    <source>
        <dbReference type="SAM" id="MobiDB-lite"/>
    </source>
</evidence>
<dbReference type="InParanoid" id="S8FKS7"/>
<dbReference type="AlphaFoldDB" id="S8FKS7"/>
<feature type="compositionally biased region" description="Polar residues" evidence="1">
    <location>
        <begin position="654"/>
        <end position="669"/>
    </location>
</feature>